<dbReference type="EMBL" id="SRLO01001150">
    <property type="protein sequence ID" value="TNN40901.1"/>
    <property type="molecule type" value="Genomic_DNA"/>
</dbReference>
<organism evidence="2 3">
    <name type="scientific">Liparis tanakae</name>
    <name type="common">Tanaka's snailfish</name>
    <dbReference type="NCBI Taxonomy" id="230148"/>
    <lineage>
        <taxon>Eukaryota</taxon>
        <taxon>Metazoa</taxon>
        <taxon>Chordata</taxon>
        <taxon>Craniata</taxon>
        <taxon>Vertebrata</taxon>
        <taxon>Euteleostomi</taxon>
        <taxon>Actinopterygii</taxon>
        <taxon>Neopterygii</taxon>
        <taxon>Teleostei</taxon>
        <taxon>Neoteleostei</taxon>
        <taxon>Acanthomorphata</taxon>
        <taxon>Eupercaria</taxon>
        <taxon>Perciformes</taxon>
        <taxon>Cottioidei</taxon>
        <taxon>Cottales</taxon>
        <taxon>Liparidae</taxon>
        <taxon>Liparis</taxon>
    </lineage>
</organism>
<evidence type="ECO:0000313" key="2">
    <source>
        <dbReference type="EMBL" id="TNN40901.1"/>
    </source>
</evidence>
<keyword evidence="1" id="KW-0472">Membrane</keyword>
<protein>
    <submittedName>
        <fullName evidence="2">Uncharacterized protein</fullName>
    </submittedName>
</protein>
<evidence type="ECO:0000313" key="3">
    <source>
        <dbReference type="Proteomes" id="UP000314294"/>
    </source>
</evidence>
<gene>
    <name evidence="2" type="ORF">EYF80_048945</name>
</gene>
<keyword evidence="1" id="KW-1133">Transmembrane helix</keyword>
<dbReference type="AlphaFoldDB" id="A0A4Z2FIX3"/>
<dbReference type="Proteomes" id="UP000314294">
    <property type="component" value="Unassembled WGS sequence"/>
</dbReference>
<comment type="caution">
    <text evidence="2">The sequence shown here is derived from an EMBL/GenBank/DDBJ whole genome shotgun (WGS) entry which is preliminary data.</text>
</comment>
<keyword evidence="3" id="KW-1185">Reference proteome</keyword>
<accession>A0A4Z2FIX3</accession>
<sequence>MAKHDTMSAWFWMTNSWLSTGGLLLFLRNPMAQRRGNAKIGEELQPLLSLETAKREGGV</sequence>
<proteinExistence type="predicted"/>
<keyword evidence="1" id="KW-0812">Transmembrane</keyword>
<evidence type="ECO:0000256" key="1">
    <source>
        <dbReference type="SAM" id="Phobius"/>
    </source>
</evidence>
<name>A0A4Z2FIX3_9TELE</name>
<reference evidence="2 3" key="1">
    <citation type="submission" date="2019-03" db="EMBL/GenBank/DDBJ databases">
        <title>First draft genome of Liparis tanakae, snailfish: a comprehensive survey of snailfish specific genes.</title>
        <authorList>
            <person name="Kim W."/>
            <person name="Song I."/>
            <person name="Jeong J.-H."/>
            <person name="Kim D."/>
            <person name="Kim S."/>
            <person name="Ryu S."/>
            <person name="Song J.Y."/>
            <person name="Lee S.K."/>
        </authorList>
    </citation>
    <scope>NUCLEOTIDE SEQUENCE [LARGE SCALE GENOMIC DNA]</scope>
    <source>
        <tissue evidence="2">Muscle</tissue>
    </source>
</reference>
<feature type="transmembrane region" description="Helical" evidence="1">
    <location>
        <begin position="6"/>
        <end position="27"/>
    </location>
</feature>